<dbReference type="AlphaFoldDB" id="A0AAN7EAR6"/>
<dbReference type="CDD" id="cd03784">
    <property type="entry name" value="GT1_Gtf-like"/>
    <property type="match status" value="1"/>
</dbReference>
<dbReference type="PANTHER" id="PTHR48047:SF107">
    <property type="entry name" value="UDP-GLYCOSYLTRANSFERASE 92A1-LIKE"/>
    <property type="match status" value="1"/>
</dbReference>
<name>A0AAN7EAR6_QUERU</name>
<dbReference type="Gene3D" id="3.40.50.2000">
    <property type="entry name" value="Glycogen Phosphorylase B"/>
    <property type="match status" value="2"/>
</dbReference>
<keyword evidence="8" id="KW-1185">Reference proteome</keyword>
<comment type="similarity">
    <text evidence="1 4">Belongs to the UDP-glycosyltransferase family.</text>
</comment>
<comment type="caution">
    <text evidence="7">The sequence shown here is derived from an EMBL/GenBank/DDBJ whole genome shotgun (WGS) entry which is preliminary data.</text>
</comment>
<accession>A0AAN7EAR6</accession>
<evidence type="ECO:0000256" key="4">
    <source>
        <dbReference type="RuleBase" id="RU003718"/>
    </source>
</evidence>
<evidence type="ECO:0000256" key="2">
    <source>
        <dbReference type="ARBA" id="ARBA00022676"/>
    </source>
</evidence>
<dbReference type="InterPro" id="IPR058980">
    <property type="entry name" value="Glyco_transf_N"/>
</dbReference>
<dbReference type="InterPro" id="IPR035595">
    <property type="entry name" value="UDP_glycos_trans_CS"/>
</dbReference>
<feature type="domain" description="Glycosyltransferase N-terminal" evidence="6">
    <location>
        <begin position="7"/>
        <end position="255"/>
    </location>
</feature>
<keyword evidence="2 4" id="KW-0328">Glycosyltransferase</keyword>
<dbReference type="PROSITE" id="PS00375">
    <property type="entry name" value="UDPGT"/>
    <property type="match status" value="1"/>
</dbReference>
<dbReference type="Pfam" id="PF00201">
    <property type="entry name" value="UDPGT"/>
    <property type="match status" value="1"/>
</dbReference>
<gene>
    <name evidence="7" type="ORF">RGQ29_002966</name>
</gene>
<proteinExistence type="inferred from homology"/>
<evidence type="ECO:0000256" key="3">
    <source>
        <dbReference type="ARBA" id="ARBA00022679"/>
    </source>
</evidence>
<dbReference type="EC" id="2.4.1.-" evidence="5"/>
<dbReference type="FunFam" id="3.40.50.2000:FF:000064">
    <property type="entry name" value="Glycosyltransferase"/>
    <property type="match status" value="1"/>
</dbReference>
<sequence>MDSREHIVMLPFMAHGHLIPFLALARQIQQRTGFIITIATTKLNIQYLCSSISTDSNSQPLSNIRFAELPFNTTDHDLPPNTENTEYLSPSSIGNFLHASLSLKDPLLQLLNDIVHQEGKPPLCLISDELFGWATELAKSVGTVNVAFTTTGAYGTLAYVSIWLNLPHRYSTDSEEFKVPGFPESYRFHRSQLNPYVRDADGTDIWSTYLQAQLSQSIESFGWLCNSVEEIEPLGFDLLRKYLRVPVWSIGPLIPLAALKNTSSSNSTSGFSFFKQHTAKKPGLTPEKCIEWLDLQGPDSVLYISFGSQNTIGLSQMMELAIGLEDSGVSFIWVIRPPTGFDLKSEFKAEWLPEGFEERMKQSKRGLLVRNWAPQLDILSHKSTGAFLSHCGWNSVLESLSQGVPILGWPMATEQAYNSKMLMEEMGVSVELTRGSQGVIVGKEVKRIIELVLDKEGKGKDMRNKAVEVEKKLREAVRDETDYMGSSVKAMDDFMRSILYKSTQEQAESIEVQKFMGN</sequence>
<dbReference type="FunFam" id="3.40.50.2000:FF:000103">
    <property type="entry name" value="Glycosyltransferase"/>
    <property type="match status" value="1"/>
</dbReference>
<dbReference type="SUPFAM" id="SSF53756">
    <property type="entry name" value="UDP-Glycosyltransferase/glycogen phosphorylase"/>
    <property type="match status" value="1"/>
</dbReference>
<dbReference type="Pfam" id="PF26168">
    <property type="entry name" value="Glyco_transf_N"/>
    <property type="match status" value="1"/>
</dbReference>
<evidence type="ECO:0000259" key="6">
    <source>
        <dbReference type="Pfam" id="PF26168"/>
    </source>
</evidence>
<dbReference type="PANTHER" id="PTHR48047">
    <property type="entry name" value="GLYCOSYLTRANSFERASE"/>
    <property type="match status" value="1"/>
</dbReference>
<evidence type="ECO:0000256" key="1">
    <source>
        <dbReference type="ARBA" id="ARBA00009995"/>
    </source>
</evidence>
<reference evidence="7 8" key="1">
    <citation type="journal article" date="2023" name="G3 (Bethesda)">
        <title>A haplotype-resolved chromosome-scale genome for Quercus rubra L. provides insights into the genetics of adaptive traits for red oak species.</title>
        <authorList>
            <person name="Kapoor B."/>
            <person name="Jenkins J."/>
            <person name="Schmutz J."/>
            <person name="Zhebentyayeva T."/>
            <person name="Kuelheim C."/>
            <person name="Coggeshall M."/>
            <person name="Heim C."/>
            <person name="Lasky J.R."/>
            <person name="Leites L."/>
            <person name="Islam-Faridi N."/>
            <person name="Romero-Severson J."/>
            <person name="DeLeo V.L."/>
            <person name="Lucas S.M."/>
            <person name="Lazic D."/>
            <person name="Gailing O."/>
            <person name="Carlson J."/>
            <person name="Staton M."/>
        </authorList>
    </citation>
    <scope>NUCLEOTIDE SEQUENCE [LARGE SCALE GENOMIC DNA]</scope>
    <source>
        <strain evidence="7">Pseudo-F2</strain>
    </source>
</reference>
<dbReference type="EMBL" id="JAXUIC010000010">
    <property type="protein sequence ID" value="KAK4566925.1"/>
    <property type="molecule type" value="Genomic_DNA"/>
</dbReference>
<evidence type="ECO:0000313" key="8">
    <source>
        <dbReference type="Proteomes" id="UP001324115"/>
    </source>
</evidence>
<dbReference type="InterPro" id="IPR002213">
    <property type="entry name" value="UDP_glucos_trans"/>
</dbReference>
<dbReference type="Proteomes" id="UP001324115">
    <property type="component" value="Unassembled WGS sequence"/>
</dbReference>
<evidence type="ECO:0000313" key="7">
    <source>
        <dbReference type="EMBL" id="KAK4566925.1"/>
    </source>
</evidence>
<dbReference type="GO" id="GO:0035251">
    <property type="term" value="F:UDP-glucosyltransferase activity"/>
    <property type="evidence" value="ECO:0007669"/>
    <property type="project" value="TreeGrafter"/>
</dbReference>
<evidence type="ECO:0000256" key="5">
    <source>
        <dbReference type="RuleBase" id="RU362057"/>
    </source>
</evidence>
<protein>
    <recommendedName>
        <fullName evidence="5">Glycosyltransferase</fullName>
        <ecNumber evidence="5">2.4.1.-</ecNumber>
    </recommendedName>
</protein>
<keyword evidence="3 4" id="KW-0808">Transferase</keyword>
<organism evidence="7 8">
    <name type="scientific">Quercus rubra</name>
    <name type="common">Northern red oak</name>
    <name type="synonym">Quercus borealis</name>
    <dbReference type="NCBI Taxonomy" id="3512"/>
    <lineage>
        <taxon>Eukaryota</taxon>
        <taxon>Viridiplantae</taxon>
        <taxon>Streptophyta</taxon>
        <taxon>Embryophyta</taxon>
        <taxon>Tracheophyta</taxon>
        <taxon>Spermatophyta</taxon>
        <taxon>Magnoliopsida</taxon>
        <taxon>eudicotyledons</taxon>
        <taxon>Gunneridae</taxon>
        <taxon>Pentapetalae</taxon>
        <taxon>rosids</taxon>
        <taxon>fabids</taxon>
        <taxon>Fagales</taxon>
        <taxon>Fagaceae</taxon>
        <taxon>Quercus</taxon>
    </lineage>
</organism>